<dbReference type="PANTHER" id="PTHR34473:SF2">
    <property type="entry name" value="UPF0699 TRANSMEMBRANE PROTEIN YDBT"/>
    <property type="match status" value="1"/>
</dbReference>
<evidence type="ECO:0000256" key="1">
    <source>
        <dbReference type="SAM" id="Phobius"/>
    </source>
</evidence>
<dbReference type="OrthoDB" id="4121259at2"/>
<feature type="transmembrane region" description="Helical" evidence="1">
    <location>
        <begin position="361"/>
        <end position="380"/>
    </location>
</feature>
<organism evidence="3 4">
    <name type="scientific">Saccharothrix variisporea</name>
    <dbReference type="NCBI Taxonomy" id="543527"/>
    <lineage>
        <taxon>Bacteria</taxon>
        <taxon>Bacillati</taxon>
        <taxon>Actinomycetota</taxon>
        <taxon>Actinomycetes</taxon>
        <taxon>Pseudonocardiales</taxon>
        <taxon>Pseudonocardiaceae</taxon>
        <taxon>Saccharothrix</taxon>
    </lineage>
</organism>
<dbReference type="InterPro" id="IPR005182">
    <property type="entry name" value="YdbS-like_PH"/>
</dbReference>
<sequence length="472" mass="50786">MTGWERVHPRLVLVGALWPVGPVVGVVLFDGWSLPAVITLSSLIVTGSVVAGVYTLRWATTRYRITATAFEVRSGLLFRRARSAALDRVRGVDVSAQPLHRVFGLATVVVSTAEGGVRLDGVTRARAERLRDRLRPAGGEVRLAAFDWAWLKYGPLTFWSVGGVGVAVGGAYRVLDSFGVKPYELGFVREVYFFFAGLPVWVAVGVLLLGVVVLGACGSTAWFVETWWDFRLSRSGDAFKVRRGLLTTRSMTVDRARVRGVQVTEPLLLRAVRSARTNAIAVGLGSAEDRSSAPKSALLPPAPLDLAWRVATEALGVPASFALRRHPRAALRRRLGRVPAVVLPPVAVVGGLGVWLSPFLVHLALLVGLAGLVAGTWLAFDAYRSLGHAVDGSFVVMRSGTFARRTVVLRRAGGIGWQVSQSPFQRRAGLATLTLATAAGVHAYRVHDVLVADAVDLGRWAVREVQLSGSSR</sequence>
<evidence type="ECO:0000259" key="2">
    <source>
        <dbReference type="Pfam" id="PF03703"/>
    </source>
</evidence>
<feature type="domain" description="YdbS-like PH" evidence="2">
    <location>
        <begin position="383"/>
        <end position="457"/>
    </location>
</feature>
<dbReference type="EMBL" id="RBXR01000001">
    <property type="protein sequence ID" value="RKT68073.1"/>
    <property type="molecule type" value="Genomic_DNA"/>
</dbReference>
<evidence type="ECO:0000313" key="4">
    <source>
        <dbReference type="Proteomes" id="UP000272729"/>
    </source>
</evidence>
<feature type="transmembrane region" description="Helical" evidence="1">
    <location>
        <begin position="35"/>
        <end position="56"/>
    </location>
</feature>
<keyword evidence="1" id="KW-0472">Membrane</keyword>
<dbReference type="PANTHER" id="PTHR34473">
    <property type="entry name" value="UPF0699 TRANSMEMBRANE PROTEIN YDBS"/>
    <property type="match status" value="1"/>
</dbReference>
<evidence type="ECO:0000313" key="3">
    <source>
        <dbReference type="EMBL" id="RKT68073.1"/>
    </source>
</evidence>
<dbReference type="Proteomes" id="UP000272729">
    <property type="component" value="Unassembled WGS sequence"/>
</dbReference>
<dbReference type="RefSeq" id="WP_121218807.1">
    <property type="nucleotide sequence ID" value="NZ_JBIUBA010000071.1"/>
</dbReference>
<feature type="transmembrane region" description="Helical" evidence="1">
    <location>
        <begin position="12"/>
        <end position="29"/>
    </location>
</feature>
<feature type="transmembrane region" description="Helical" evidence="1">
    <location>
        <begin position="191"/>
        <end position="224"/>
    </location>
</feature>
<proteinExistence type="predicted"/>
<gene>
    <name evidence="3" type="ORF">DFJ66_1254</name>
</gene>
<keyword evidence="1" id="KW-1133">Transmembrane helix</keyword>
<name>A0A495X5Z9_9PSEU</name>
<keyword evidence="4" id="KW-1185">Reference proteome</keyword>
<keyword evidence="1" id="KW-0812">Transmembrane</keyword>
<dbReference type="PIRSF" id="PIRSF026631">
    <property type="entry name" value="UCP026631"/>
    <property type="match status" value="1"/>
</dbReference>
<reference evidence="3 4" key="1">
    <citation type="submission" date="2018-10" db="EMBL/GenBank/DDBJ databases">
        <title>Sequencing the genomes of 1000 actinobacteria strains.</title>
        <authorList>
            <person name="Klenk H.-P."/>
        </authorList>
    </citation>
    <scope>NUCLEOTIDE SEQUENCE [LARGE SCALE GENOMIC DNA]</scope>
    <source>
        <strain evidence="3 4">DSM 43911</strain>
    </source>
</reference>
<accession>A0A495X5Z9</accession>
<dbReference type="AlphaFoldDB" id="A0A495X5Z9"/>
<feature type="domain" description="YdbS-like PH" evidence="2">
    <location>
        <begin position="58"/>
        <end position="134"/>
    </location>
</feature>
<dbReference type="Pfam" id="PF03703">
    <property type="entry name" value="bPH_2"/>
    <property type="match status" value="2"/>
</dbReference>
<protein>
    <submittedName>
        <fullName evidence="3">Putative membrane protein</fullName>
    </submittedName>
</protein>
<feature type="transmembrane region" description="Helical" evidence="1">
    <location>
        <begin position="335"/>
        <end position="355"/>
    </location>
</feature>
<dbReference type="InterPro" id="IPR014529">
    <property type="entry name" value="UCP026631"/>
</dbReference>
<comment type="caution">
    <text evidence="3">The sequence shown here is derived from an EMBL/GenBank/DDBJ whole genome shotgun (WGS) entry which is preliminary data.</text>
</comment>